<dbReference type="OrthoDB" id="2121828at2759"/>
<evidence type="ECO:0000313" key="9">
    <source>
        <dbReference type="Proteomes" id="UP000507470"/>
    </source>
</evidence>
<evidence type="ECO:0000259" key="7">
    <source>
        <dbReference type="Pfam" id="PF07732"/>
    </source>
</evidence>
<feature type="domain" description="Plastocyanin-like" evidence="7">
    <location>
        <begin position="113"/>
        <end position="217"/>
    </location>
</feature>
<dbReference type="PROSITE" id="PS00079">
    <property type="entry name" value="MULTICOPPER_OXIDASE1"/>
    <property type="match status" value="2"/>
</dbReference>
<evidence type="ECO:0000256" key="4">
    <source>
        <dbReference type="ARBA" id="ARBA00023008"/>
    </source>
</evidence>
<dbReference type="GO" id="GO:0006826">
    <property type="term" value="P:iron ion transport"/>
    <property type="evidence" value="ECO:0007669"/>
    <property type="project" value="TreeGrafter"/>
</dbReference>
<dbReference type="InterPro" id="IPR011706">
    <property type="entry name" value="Cu-oxidase_C"/>
</dbReference>
<dbReference type="InterPro" id="IPR001117">
    <property type="entry name" value="Cu-oxidase_2nd"/>
</dbReference>
<name>A0A6J8A1G4_MYTCO</name>
<dbReference type="SUPFAM" id="SSF49503">
    <property type="entry name" value="Cupredoxins"/>
    <property type="match status" value="3"/>
</dbReference>
<dbReference type="Proteomes" id="UP000507470">
    <property type="component" value="Unassembled WGS sequence"/>
</dbReference>
<dbReference type="EMBL" id="CACVKT020000481">
    <property type="protein sequence ID" value="CAC5359421.1"/>
    <property type="molecule type" value="Genomic_DNA"/>
</dbReference>
<protein>
    <submittedName>
        <fullName evidence="8">Uncharacterized protein</fullName>
    </submittedName>
</protein>
<keyword evidence="4" id="KW-0186">Copper</keyword>
<dbReference type="PANTHER" id="PTHR11709:SF394">
    <property type="entry name" value="FI03373P-RELATED"/>
    <property type="match status" value="1"/>
</dbReference>
<dbReference type="AlphaFoldDB" id="A0A6J8A1G4"/>
<dbReference type="PANTHER" id="PTHR11709">
    <property type="entry name" value="MULTI-COPPER OXIDASE"/>
    <property type="match status" value="1"/>
</dbReference>
<evidence type="ECO:0000256" key="1">
    <source>
        <dbReference type="ARBA" id="ARBA00010609"/>
    </source>
</evidence>
<sequence length="687" mass="77763">MLPKHKTSEHYMKDIFKITRLLGRKHHKSRRMKVLSAVLFVVNGLTGTIVGFRCDENAVHCFTSLDIQSAFTMIGEKDIGQVYAKDRKLYSINPERNGPVPIDDIITADGWNQTRHLITANGSMPGPSIIIYENQKITILVKNHMINEAVTIHWHGIDQLGLPAMDGVAFVSQCPILPGQTFNYTFQPRYGGSYWYHSHVGNQRDMGMYGAFIVLRKRDPVPFELQHIVQIQEWNHLYNAMDLLYANVKNEVKSPNSILINGRGELKDNLAPLEIFHVTKGDRCLFRLIGVGSMHVLLFSIPGLKLNVTETDGFEVVPTVVDNIIIYPAERYDFELDLDYAEERIYNITVSILSSKKLTIKPFIGLGFLNVSNSNNLPAKVYEQNIKSRVLNCPFKTYPHEEDIVCVPVNDLKDRGHVNDDKFILQKIPKLNETALHFLNFGFPKHNSSINGRIFRWPTVSALTQPSEVDTDCSRCTDEETCHCSHSLNLKTGSTIIMVLLNLGTGATISHPIHMHGHTYEVLKMEFPEVTIDGNFTFSEHIECSHTLPNIKSSCNNARWRNSSWNDYNKIPGINTVDPVRKDTIVVPYGGYVIIRIEARNPGVWFMHCHIDKHMVDGMALMLNESFEQIKVPNGLPTCHSYLTKMSGELSASSSPQTSSITGKIINLSADKLNRFQLARTNQWFSI</sequence>
<dbReference type="GO" id="GO:0005507">
    <property type="term" value="F:copper ion binding"/>
    <property type="evidence" value="ECO:0007669"/>
    <property type="project" value="InterPro"/>
</dbReference>
<feature type="domain" description="Plastocyanin-like" evidence="6">
    <location>
        <begin position="469"/>
        <end position="625"/>
    </location>
</feature>
<dbReference type="GO" id="GO:0016491">
    <property type="term" value="F:oxidoreductase activity"/>
    <property type="evidence" value="ECO:0007669"/>
    <property type="project" value="UniProtKB-KW"/>
</dbReference>
<evidence type="ECO:0000259" key="6">
    <source>
        <dbReference type="Pfam" id="PF07731"/>
    </source>
</evidence>
<dbReference type="Gene3D" id="2.60.40.420">
    <property type="entry name" value="Cupredoxins - blue copper proteins"/>
    <property type="match status" value="3"/>
</dbReference>
<dbReference type="GO" id="GO:0005886">
    <property type="term" value="C:plasma membrane"/>
    <property type="evidence" value="ECO:0007669"/>
    <property type="project" value="TreeGrafter"/>
</dbReference>
<dbReference type="InterPro" id="IPR002355">
    <property type="entry name" value="Cu_oxidase_Cu_BS"/>
</dbReference>
<reference evidence="8 9" key="1">
    <citation type="submission" date="2020-06" db="EMBL/GenBank/DDBJ databases">
        <authorList>
            <person name="Li R."/>
            <person name="Bekaert M."/>
        </authorList>
    </citation>
    <scope>NUCLEOTIDE SEQUENCE [LARGE SCALE GENOMIC DNA]</scope>
    <source>
        <strain evidence="9">wild</strain>
    </source>
</reference>
<keyword evidence="3" id="KW-0560">Oxidoreductase</keyword>
<dbReference type="InterPro" id="IPR033138">
    <property type="entry name" value="Cu_oxidase_CS"/>
</dbReference>
<comment type="similarity">
    <text evidence="1">Belongs to the multicopper oxidase family.</text>
</comment>
<dbReference type="Pfam" id="PF00394">
    <property type="entry name" value="Cu-oxidase"/>
    <property type="match status" value="1"/>
</dbReference>
<dbReference type="InterPro" id="IPR045087">
    <property type="entry name" value="Cu-oxidase_fam"/>
</dbReference>
<accession>A0A6J8A1G4</accession>
<dbReference type="InterPro" id="IPR011707">
    <property type="entry name" value="Cu-oxidase-like_N"/>
</dbReference>
<gene>
    <name evidence="8" type="ORF">MCOR_2270</name>
</gene>
<dbReference type="CDD" id="cd13905">
    <property type="entry name" value="CuRO_3_tcLLC2_insect_like"/>
    <property type="match status" value="1"/>
</dbReference>
<evidence type="ECO:0000259" key="5">
    <source>
        <dbReference type="Pfam" id="PF00394"/>
    </source>
</evidence>
<feature type="domain" description="Plastocyanin-like" evidence="5">
    <location>
        <begin position="229"/>
        <end position="365"/>
    </location>
</feature>
<evidence type="ECO:0000313" key="8">
    <source>
        <dbReference type="EMBL" id="CAC5359421.1"/>
    </source>
</evidence>
<dbReference type="CDD" id="cd13858">
    <property type="entry name" value="CuRO_1_tcLCC2_insect_like"/>
    <property type="match status" value="1"/>
</dbReference>
<organism evidence="8 9">
    <name type="scientific">Mytilus coruscus</name>
    <name type="common">Sea mussel</name>
    <dbReference type="NCBI Taxonomy" id="42192"/>
    <lineage>
        <taxon>Eukaryota</taxon>
        <taxon>Metazoa</taxon>
        <taxon>Spiralia</taxon>
        <taxon>Lophotrochozoa</taxon>
        <taxon>Mollusca</taxon>
        <taxon>Bivalvia</taxon>
        <taxon>Autobranchia</taxon>
        <taxon>Pteriomorphia</taxon>
        <taxon>Mytilida</taxon>
        <taxon>Mytiloidea</taxon>
        <taxon>Mytilidae</taxon>
        <taxon>Mytilinae</taxon>
        <taxon>Mytilus</taxon>
    </lineage>
</organism>
<evidence type="ECO:0000256" key="2">
    <source>
        <dbReference type="ARBA" id="ARBA00022723"/>
    </source>
</evidence>
<proteinExistence type="inferred from homology"/>
<keyword evidence="2" id="KW-0479">Metal-binding</keyword>
<evidence type="ECO:0000256" key="3">
    <source>
        <dbReference type="ARBA" id="ARBA00023002"/>
    </source>
</evidence>
<dbReference type="InterPro" id="IPR008972">
    <property type="entry name" value="Cupredoxin"/>
</dbReference>
<dbReference type="Pfam" id="PF07732">
    <property type="entry name" value="Cu-oxidase_3"/>
    <property type="match status" value="1"/>
</dbReference>
<dbReference type="PROSITE" id="PS00080">
    <property type="entry name" value="MULTICOPPER_OXIDASE2"/>
    <property type="match status" value="1"/>
</dbReference>
<keyword evidence="9" id="KW-1185">Reference proteome</keyword>
<dbReference type="Pfam" id="PF07731">
    <property type="entry name" value="Cu-oxidase_2"/>
    <property type="match status" value="1"/>
</dbReference>